<keyword evidence="2" id="KW-0378">Hydrolase</keyword>
<evidence type="ECO:0000313" key="3">
    <source>
        <dbReference type="PDB" id="7EE2"/>
    </source>
</evidence>
<reference evidence="6 7" key="1">
    <citation type="journal article" date="2021" name="J. Struct. Biol.">
        <title>Structural and biochemical insights into the substrate-binding mechanism of a glycoside hydrolase family 12 beta-1,3-1,4-glucanase from Chaetomium sp.</title>
        <authorList>
            <person name="Ma J."/>
            <person name="Li Y."/>
            <person name="Han S."/>
            <person name="Jiang Z."/>
            <person name="Yan Q."/>
            <person name="Yang S."/>
        </authorList>
    </citation>
    <scope>X-RAY CRYSTALLOGRAPHY (1.37 ANGSTROMS)</scope>
    <scope>DISULFIDE BONDS</scope>
</reference>
<evidence type="ECO:0000313" key="5">
    <source>
        <dbReference type="PDB" id="7EEJ"/>
    </source>
</evidence>
<dbReference type="SMR" id="A0A915Q9D1"/>
<dbReference type="GO" id="GO:0000272">
    <property type="term" value="P:polysaccharide catabolic process"/>
    <property type="evidence" value="ECO:0007669"/>
    <property type="project" value="UniProtKB-KW"/>
</dbReference>
<accession>A0A915Q9D1</accession>
<dbReference type="PANTHER" id="PTHR34002">
    <property type="entry name" value="BLR1656 PROTEIN"/>
    <property type="match status" value="1"/>
</dbReference>
<dbReference type="SUPFAM" id="SSF49899">
    <property type="entry name" value="Concanavalin A-like lectins/glucanases"/>
    <property type="match status" value="1"/>
</dbReference>
<dbReference type="PANTHER" id="PTHR34002:SF10">
    <property type="entry name" value="PUTATIVE-RELATED"/>
    <property type="match status" value="1"/>
</dbReference>
<dbReference type="Pfam" id="PF01670">
    <property type="entry name" value="Glyco_hydro_12"/>
    <property type="match status" value="1"/>
</dbReference>
<protein>
    <submittedName>
        <fullName evidence="3 4">Glycoside hydrolase family 12 beta-1,3-1,4-glucanase</fullName>
        <ecNumber evidence="3 4">3.2.1.73</ecNumber>
    </submittedName>
</protein>
<organism evidence="5">
    <name type="scientific">Chaetomium sp</name>
    <dbReference type="NCBI Taxonomy" id="1769349"/>
    <lineage>
        <taxon>Eukaryota</taxon>
        <taxon>Fungi</taxon>
        <taxon>Dikarya</taxon>
        <taxon>Ascomycota</taxon>
        <taxon>Pezizomycotina</taxon>
        <taxon>Sordariomycetes</taxon>
        <taxon>Sordariomycetidae</taxon>
        <taxon>Sordariales</taxon>
        <taxon>Chaetomiaceae</taxon>
        <taxon>Chaetomium</taxon>
    </lineage>
</organism>
<evidence type="ECO:0007829" key="7">
    <source>
        <dbReference type="PDB" id="7EEE"/>
    </source>
</evidence>
<evidence type="ECO:0007829" key="6">
    <source>
        <dbReference type="PDB" id="7EE2"/>
    </source>
</evidence>
<proteinExistence type="evidence at protein level"/>
<dbReference type="InterPro" id="IPR013319">
    <property type="entry name" value="GH11/12"/>
</dbReference>
<dbReference type="PDB" id="7EEJ">
    <property type="method" value="X-ray"/>
    <property type="resolution" value="1.48 A"/>
    <property type="chains" value="A=1-227"/>
</dbReference>
<dbReference type="GO" id="GO:0008810">
    <property type="term" value="F:cellulase activity"/>
    <property type="evidence" value="ECO:0007669"/>
    <property type="project" value="InterPro"/>
</dbReference>
<evidence type="ECO:0000256" key="2">
    <source>
        <dbReference type="RuleBase" id="RU361163"/>
    </source>
</evidence>
<dbReference type="PDB" id="7EE2">
    <property type="method" value="X-ray"/>
    <property type="resolution" value="1.37 A"/>
    <property type="chains" value="A=1-227"/>
</dbReference>
<sequence>LDKRQQVTLCEQYGYWSGNGYEINNNLWGRDSATSGWQCSYLDGSSDSGIQWHTTWEWQGGQHDVKSYVYSGKQFPRGQRITSINSMQTSVSWYYDTTNVRANVAYDIFTAADPNHVNSSGDYELMIWLAKYGDVQPIGSPVGTVHVNGRNWELWIGMNGNMKVFSFIAPSPLNSWSGEVKEFFNYLQYNQGYPAGDQHLIVFQMGTEAFTGGPATMTVSHFSANIY</sequence>
<keyword evidence="2" id="KW-0624">Polysaccharide degradation</keyword>
<dbReference type="PDB" id="7EEE">
    <property type="method" value="X-ray"/>
    <property type="resolution" value="1.66 A"/>
    <property type="chains" value="A=1-227"/>
</dbReference>
<dbReference type="GO" id="GO:0042972">
    <property type="term" value="F:licheninase activity"/>
    <property type="evidence" value="ECO:0007669"/>
    <property type="project" value="UniProtKB-EC"/>
</dbReference>
<dbReference type="Gene3D" id="2.60.120.180">
    <property type="match status" value="1"/>
</dbReference>
<evidence type="ECO:0000256" key="1">
    <source>
        <dbReference type="ARBA" id="ARBA00005519"/>
    </source>
</evidence>
<name>A0A915Q9D1_9PEZI</name>
<keyword evidence="2" id="KW-0119">Carbohydrate metabolism</keyword>
<keyword evidence="6 7" id="KW-0002">3D-structure</keyword>
<comment type="similarity">
    <text evidence="1 2">Belongs to the glycosyl hydrolase 12 (cellulase H) family.</text>
</comment>
<dbReference type="InterPro" id="IPR002594">
    <property type="entry name" value="GH12"/>
</dbReference>
<evidence type="ECO:0000313" key="4">
    <source>
        <dbReference type="PDB" id="7EEE"/>
    </source>
</evidence>
<dbReference type="InterPro" id="IPR013320">
    <property type="entry name" value="ConA-like_dom_sf"/>
</dbReference>
<dbReference type="EC" id="3.2.1.73" evidence="3 4"/>
<dbReference type="AlphaFoldDB" id="A0A915Q9D1"/>
<keyword evidence="2" id="KW-0326">Glycosidase</keyword>
<feature type="disulfide bond" evidence="6 7">
    <location>
        <begin position="10"/>
        <end position="39"/>
    </location>
</feature>